<comment type="caution">
    <text evidence="5">The sequence shown here is derived from an EMBL/GenBank/DDBJ whole genome shotgun (WGS) entry which is preliminary data.</text>
</comment>
<gene>
    <name evidence="5" type="ORF">DERYTH_LOCUS16945</name>
</gene>
<feature type="compositionally biased region" description="Acidic residues" evidence="3">
    <location>
        <begin position="524"/>
        <end position="533"/>
    </location>
</feature>
<dbReference type="Gene3D" id="1.10.238.220">
    <property type="match status" value="1"/>
</dbReference>
<dbReference type="EMBL" id="CAJVPY010015390">
    <property type="protein sequence ID" value="CAG8751496.1"/>
    <property type="molecule type" value="Genomic_DNA"/>
</dbReference>
<feature type="region of interest" description="Disordered" evidence="3">
    <location>
        <begin position="514"/>
        <end position="533"/>
    </location>
</feature>
<dbReference type="Gene3D" id="1.10.238.230">
    <property type="match status" value="1"/>
</dbReference>
<dbReference type="FunFam" id="1.10.238.10:FF:000025">
    <property type="entry name" value="serine/threonine-protein phosphatase 2A regulatory subunit B'' subunit alpha"/>
    <property type="match status" value="1"/>
</dbReference>
<dbReference type="GO" id="GO:0000159">
    <property type="term" value="C:protein phosphatase type 2A complex"/>
    <property type="evidence" value="ECO:0007669"/>
    <property type="project" value="TreeGrafter"/>
</dbReference>
<evidence type="ECO:0000256" key="2">
    <source>
        <dbReference type="ARBA" id="ARBA00022837"/>
    </source>
</evidence>
<dbReference type="Gene3D" id="1.10.238.10">
    <property type="entry name" value="EF-hand"/>
    <property type="match status" value="1"/>
</dbReference>
<dbReference type="PROSITE" id="PS00018">
    <property type="entry name" value="EF_HAND_1"/>
    <property type="match status" value="1"/>
</dbReference>
<keyword evidence="2" id="KW-0106">Calcium</keyword>
<keyword evidence="1" id="KW-0479">Metal-binding</keyword>
<dbReference type="OrthoDB" id="5586at2759"/>
<dbReference type="GO" id="GO:0005509">
    <property type="term" value="F:calcium ion binding"/>
    <property type="evidence" value="ECO:0007669"/>
    <property type="project" value="InterPro"/>
</dbReference>
<sequence>MLSRTTGQPSAQNDIFINKLPINSINSINQNNSINSINLVSSISSNSNTDQSFNISNLRHLKRFRRLDTINESSEPRISANKMNTKAITVSNSVDKMSVIPRFYFPVISKIQETRLESVLTKLREILSSNNYLNRSHFGLITRECGLPRYMSAALFCKMFEHGSGNEQYMIVALKSIIIVNDDSLFQLEDIVMNHPGLEFLRKNIIFRERYVETVICRLFYDYNRNWTGKMTYKEFKRIDLPGMLRKLESKIDLNNTCSYFSYNHFYVIYCKFWELDNDYDLRINKKDLARYSDNALTSRIIDRVIHGYGKTTDLSMKEYDSNNPKMSYRDFIWFLLSEVDKSTNTSIEYWFRCLDNDGDGVLSVYELEWFYEEQLNRMRLFGIEPIKFKDCICQMFDLIKPSNPYVITLKDLKRCKRNAPPFFDMLFNISKFIAYENYQQQLGEMKEIDAYVNVEYDKILRAEQNRRRSYERLETLGAKNMSNNITIDSFRNNVIGNRIIHYSNKQIICEEINNNDDDKNRGDEDDDDKELL</sequence>
<evidence type="ECO:0000313" key="6">
    <source>
        <dbReference type="Proteomes" id="UP000789405"/>
    </source>
</evidence>
<feature type="domain" description="EF-hand" evidence="4">
    <location>
        <begin position="343"/>
        <end position="378"/>
    </location>
</feature>
<dbReference type="PANTHER" id="PTHR14095:SF0">
    <property type="entry name" value="MIP22305P"/>
    <property type="match status" value="1"/>
</dbReference>
<dbReference type="Proteomes" id="UP000789405">
    <property type="component" value="Unassembled WGS sequence"/>
</dbReference>
<dbReference type="InterPro" id="IPR018247">
    <property type="entry name" value="EF_Hand_1_Ca_BS"/>
</dbReference>
<dbReference type="Pfam" id="PF17958">
    <property type="entry name" value="EF-hand_13"/>
    <property type="match status" value="1"/>
</dbReference>
<reference evidence="5" key="1">
    <citation type="submission" date="2021-06" db="EMBL/GenBank/DDBJ databases">
        <authorList>
            <person name="Kallberg Y."/>
            <person name="Tangrot J."/>
            <person name="Rosling A."/>
        </authorList>
    </citation>
    <scope>NUCLEOTIDE SEQUENCE</scope>
    <source>
        <strain evidence="5">MA453B</strain>
    </source>
</reference>
<organism evidence="5 6">
    <name type="scientific">Dentiscutata erythropus</name>
    <dbReference type="NCBI Taxonomy" id="1348616"/>
    <lineage>
        <taxon>Eukaryota</taxon>
        <taxon>Fungi</taxon>
        <taxon>Fungi incertae sedis</taxon>
        <taxon>Mucoromycota</taxon>
        <taxon>Glomeromycotina</taxon>
        <taxon>Glomeromycetes</taxon>
        <taxon>Diversisporales</taxon>
        <taxon>Gigasporaceae</taxon>
        <taxon>Dentiscutata</taxon>
    </lineage>
</organism>
<protein>
    <submittedName>
        <fullName evidence="5">18983_t:CDS:1</fullName>
    </submittedName>
</protein>
<dbReference type="InterPro" id="IPR041534">
    <property type="entry name" value="EF-hand_13"/>
</dbReference>
<evidence type="ECO:0000256" key="1">
    <source>
        <dbReference type="ARBA" id="ARBA00022723"/>
    </source>
</evidence>
<dbReference type="SUPFAM" id="SSF47473">
    <property type="entry name" value="EF-hand"/>
    <property type="match status" value="1"/>
</dbReference>
<evidence type="ECO:0000256" key="3">
    <source>
        <dbReference type="SAM" id="MobiDB-lite"/>
    </source>
</evidence>
<dbReference type="InterPro" id="IPR011992">
    <property type="entry name" value="EF-hand-dom_pair"/>
</dbReference>
<dbReference type="PROSITE" id="PS50222">
    <property type="entry name" value="EF_HAND_2"/>
    <property type="match status" value="1"/>
</dbReference>
<evidence type="ECO:0000313" key="5">
    <source>
        <dbReference type="EMBL" id="CAG8751496.1"/>
    </source>
</evidence>
<dbReference type="PANTHER" id="PTHR14095">
    <property type="entry name" value="PHOSPHATASE 2A REGULATORY SUBUNIT-RELATED"/>
    <property type="match status" value="1"/>
</dbReference>
<dbReference type="InterPro" id="IPR002048">
    <property type="entry name" value="EF_hand_dom"/>
</dbReference>
<proteinExistence type="predicted"/>
<dbReference type="AlphaFoldDB" id="A0A9N9IV46"/>
<name>A0A9N9IV46_9GLOM</name>
<keyword evidence="6" id="KW-1185">Reference proteome</keyword>
<dbReference type="GO" id="GO:0019888">
    <property type="term" value="F:protein phosphatase regulator activity"/>
    <property type="evidence" value="ECO:0007669"/>
    <property type="project" value="TreeGrafter"/>
</dbReference>
<accession>A0A9N9IV46</accession>
<evidence type="ECO:0000259" key="4">
    <source>
        <dbReference type="PROSITE" id="PS50222"/>
    </source>
</evidence>